<evidence type="ECO:0000313" key="3">
    <source>
        <dbReference type="Proteomes" id="UP000229315"/>
    </source>
</evidence>
<feature type="compositionally biased region" description="Polar residues" evidence="1">
    <location>
        <begin position="1"/>
        <end position="13"/>
    </location>
</feature>
<comment type="caution">
    <text evidence="2">The sequence shown here is derived from an EMBL/GenBank/DDBJ whole genome shotgun (WGS) entry which is preliminary data.</text>
</comment>
<feature type="region of interest" description="Disordered" evidence="1">
    <location>
        <begin position="1"/>
        <end position="39"/>
    </location>
</feature>
<evidence type="ECO:0000256" key="1">
    <source>
        <dbReference type="SAM" id="MobiDB-lite"/>
    </source>
</evidence>
<dbReference type="Proteomes" id="UP000229315">
    <property type="component" value="Unassembled WGS sequence"/>
</dbReference>
<name>A0A2H0UFU0_9BACT</name>
<protein>
    <submittedName>
        <fullName evidence="2">Uncharacterized protein</fullName>
    </submittedName>
</protein>
<dbReference type="EMBL" id="PFBH01000010">
    <property type="protein sequence ID" value="PIR85269.1"/>
    <property type="molecule type" value="Genomic_DNA"/>
</dbReference>
<reference evidence="3" key="1">
    <citation type="submission" date="2017-09" db="EMBL/GenBank/DDBJ databases">
        <title>Depth-based differentiation of microbial function through sediment-hosted aquifers and enrichment of novel symbionts in the deep terrestrial subsurface.</title>
        <authorList>
            <person name="Probst A.J."/>
            <person name="Ladd B."/>
            <person name="Jarett J.K."/>
            <person name="Geller-Mcgrath D.E."/>
            <person name="Sieber C.M.K."/>
            <person name="Emerson J.B."/>
            <person name="Anantharaman K."/>
            <person name="Thomas B.C."/>
            <person name="Malmstrom R."/>
            <person name="Stieglmeier M."/>
            <person name="Klingl A."/>
            <person name="Woyke T."/>
            <person name="Ryan C.M."/>
            <person name="Banfield J.F."/>
        </authorList>
    </citation>
    <scope>NUCLEOTIDE SEQUENCE [LARGE SCALE GENOMIC DNA]</scope>
</reference>
<sequence>MARSSHPFSNPFGNTEEEQPRRGKPPRFFAPDRTEPTRKFEKLPEQIESSLNIEVASSPEEIVDYETKRVRWYLNKWKRYKELGYDSVIRLPASINPESMEVTDDEIRAAIQNEFHTNKNDYESYAETFKEAWSTMREKVIPIMEQIYGFQPAGDFHIVPTAYGTGGGSLEKDGPVFFRLPKFRPPTNGEPITEVEAITHEILCHEVTAHLREETAIDDSPVVATHQEYKERLMDLLGRTLLVRAGIMKREGVRMVGGGDAGAPDIDPLYYTDPEHPDENNLRYEGRLPDLIKDIETKLSQS</sequence>
<accession>A0A2H0UFU0</accession>
<feature type="compositionally biased region" description="Basic and acidic residues" evidence="1">
    <location>
        <begin position="30"/>
        <end position="39"/>
    </location>
</feature>
<proteinExistence type="predicted"/>
<dbReference type="AlphaFoldDB" id="A0A2H0UFU0"/>
<gene>
    <name evidence="2" type="ORF">COU15_01615</name>
</gene>
<organism evidence="2 3">
    <name type="scientific">Candidatus Kaiserbacteria bacterium CG10_big_fil_rev_8_21_14_0_10_45_20</name>
    <dbReference type="NCBI Taxonomy" id="1974607"/>
    <lineage>
        <taxon>Bacteria</taxon>
        <taxon>Candidatus Kaiseribacteriota</taxon>
    </lineage>
</organism>
<evidence type="ECO:0000313" key="2">
    <source>
        <dbReference type="EMBL" id="PIR85269.1"/>
    </source>
</evidence>